<organism evidence="3 4">
    <name type="scientific">Amycolatopsis cynarae</name>
    <dbReference type="NCBI Taxonomy" id="2995223"/>
    <lineage>
        <taxon>Bacteria</taxon>
        <taxon>Bacillati</taxon>
        <taxon>Actinomycetota</taxon>
        <taxon>Actinomycetes</taxon>
        <taxon>Pseudonocardiales</taxon>
        <taxon>Pseudonocardiaceae</taxon>
        <taxon>Amycolatopsis</taxon>
    </lineage>
</organism>
<feature type="domain" description="BIG2" evidence="2">
    <location>
        <begin position="909"/>
        <end position="1000"/>
    </location>
</feature>
<dbReference type="Proteomes" id="UP001163203">
    <property type="component" value="Chromosome"/>
</dbReference>
<evidence type="ECO:0000256" key="1">
    <source>
        <dbReference type="SAM" id="MobiDB-lite"/>
    </source>
</evidence>
<accession>A0ABY7B850</accession>
<dbReference type="InterPro" id="IPR013783">
    <property type="entry name" value="Ig-like_fold"/>
</dbReference>
<dbReference type="SMART" id="SM00635">
    <property type="entry name" value="BID_2"/>
    <property type="match status" value="4"/>
</dbReference>
<feature type="region of interest" description="Disordered" evidence="1">
    <location>
        <begin position="1"/>
        <end position="20"/>
    </location>
</feature>
<dbReference type="Pfam" id="PF16640">
    <property type="entry name" value="Big_3_5"/>
    <property type="match status" value="13"/>
</dbReference>
<keyword evidence="4" id="KW-1185">Reference proteome</keyword>
<gene>
    <name evidence="3" type="ORF">ORV05_12315</name>
</gene>
<feature type="domain" description="BIG2" evidence="2">
    <location>
        <begin position="1011"/>
        <end position="1102"/>
    </location>
</feature>
<name>A0ABY7B850_9PSEU</name>
<dbReference type="Gene3D" id="2.60.40.10">
    <property type="entry name" value="Immunoglobulins"/>
    <property type="match status" value="14"/>
</dbReference>
<reference evidence="3" key="1">
    <citation type="submission" date="2022-11" db="EMBL/GenBank/DDBJ databases">
        <authorList>
            <person name="Mo P."/>
        </authorList>
    </citation>
    <scope>NUCLEOTIDE SEQUENCE</scope>
    <source>
        <strain evidence="3">HUAS 11-8</strain>
    </source>
</reference>
<dbReference type="InterPro" id="IPR032109">
    <property type="entry name" value="Big_3_5"/>
</dbReference>
<dbReference type="RefSeq" id="WP_268758607.1">
    <property type="nucleotide sequence ID" value="NZ_CP113836.1"/>
</dbReference>
<protein>
    <submittedName>
        <fullName evidence="3">Ig-like domain-containing protein</fullName>
    </submittedName>
</protein>
<feature type="compositionally biased region" description="Low complexity" evidence="1">
    <location>
        <begin position="10"/>
        <end position="20"/>
    </location>
</feature>
<evidence type="ECO:0000313" key="4">
    <source>
        <dbReference type="Proteomes" id="UP001163203"/>
    </source>
</evidence>
<dbReference type="InterPro" id="IPR003343">
    <property type="entry name" value="Big_2"/>
</dbReference>
<evidence type="ECO:0000313" key="3">
    <source>
        <dbReference type="EMBL" id="WAL68515.1"/>
    </source>
</evidence>
<sequence>MTLTATVTAGSTVPPGTTMGGTVTFRASLTSGGPYPLDFGTVPVTSDPGTQTGTSTLEINTGTSPLTPGTYHLVAVYSGDAHFDGSTSPEISETIEQAATSTTLTATPPTSAYGTPVTFTATVATLPPGTGSPTGTVTFTIDGLAHPVPLSGNQATFSTTALPAPLTGGDHTITATYDGDTDFAPSSASITYSVSKLSTTTGLTIAPNPSVYGETVTLTATVAPAAPPPPGTAPPTGTVTFVVSGNGPALIAAIDPATGQAVATIDTLTIGQHFVIASYTGDTNFTASSTPLLYQTVNPAPTTTTLEATPGSPVYGQPVTFTATITPTTPLPTGAATPTGTVTFTIDGTPHTVPLTGNQATFSTTTLPAPLTGGDHTITATYSGDANFEGSTSPLFSQTVTPAPTTTALEIAPGSPVYGQTVTFTATITPTTPLPTGAATPTGTVTFTIDGTPHTAPLTGNQATFSTTALPAPLTGGSHTITATYSGDTNFESSTSPSLPKTIAPAPTTTALEAAPSSPVYGQTVTFTATVTPTAPLPTGAAGPTGTVAFTIDGTTHTVALTGNQATYAATGLTGGSHTVSATYSGDTNFTGSTTSTTQTVDTAATSTAITAAPSPSVYGQTVTFTATITPTTPLPAGVSGPTGTVTFAISDDGPDHVAPVDPATGQASISVNTLAAGTHTITATYSGDTNFTGSTTSTTQTVDTAATSTAITAAPSPSGYGETVTFTATITPTTPLPAGVSGPTGTVTFVISANGPAITVPVDPGTGEATVSIDTLSVGSHSATAIYSGDTNFTGSTSPLFSQTVTPAPTTTTLEAAPGSPVYGQTVTFTATVTATAPLPTGAAGPTGTVAFTIDGTTHTVALTGNQATYAATGLTGGSHTVSATYSGDTNFTGSTTSTTQTVGTASTTTALAVGPNPSMYGATVTFIATITPTTPLPTGAAGPTGTVVFTVSDDGPDLSAAVDPATGQASISVNTLTAGTHTITATYSGDTNFTGSTTSTTQTVDTAATSTAITAAPSPSVYGQTVTFTATITPTTPLPAGATGPTGTVTFTLSGNGPALTAPVDPATGQASISIDTLTAGTHTITATYSGDTNFTGSTTSTTQTVDTASTSTALTIAPSPSVYGQSVTITATITPTTPLPTGATGPTGTVTFTLSGNGPALTAPVDPATGQASISIDTLTAGTHTITATYSGDTNFTGSTTSTTETVGKAATTTTLTALPNPSTYGQSVTFTATVTPTAPLPAGAAGPTGTVTFTLSDDGPALTGPVDPATGQAAVSLDTLGVGSHSVTAAYSGDANFTLSTATGVTETVGKAATAIALTALPNPSTYGQSVTFTATVTPTAPLPAGAAGPTGTVTFTIDGTPNTVALTGNQATYTISDLTVGNHTVVATYDGDTNFTGSTSTTLTQVVDKISTTMTAVPGSIVRAGGGYRIPVLTGVLVNTSTRAGIPGKSVTFTVTIAGVTTILGSAITTSGGAATLTNVPVPPNLRSARSYTATFAGDALYTAASATAPLTFIG</sequence>
<feature type="domain" description="BIG2" evidence="2">
    <location>
        <begin position="606"/>
        <end position="697"/>
    </location>
</feature>
<feature type="domain" description="BIG2" evidence="2">
    <location>
        <begin position="1113"/>
        <end position="1204"/>
    </location>
</feature>
<dbReference type="EMBL" id="CP113836">
    <property type="protein sequence ID" value="WAL68515.1"/>
    <property type="molecule type" value="Genomic_DNA"/>
</dbReference>
<proteinExistence type="predicted"/>
<evidence type="ECO:0000259" key="2">
    <source>
        <dbReference type="SMART" id="SM00635"/>
    </source>
</evidence>